<feature type="compositionally biased region" description="Low complexity" evidence="1">
    <location>
        <begin position="21"/>
        <end position="37"/>
    </location>
</feature>
<dbReference type="HOGENOM" id="CLU_662252_0_0_1"/>
<feature type="compositionally biased region" description="Low complexity" evidence="1">
    <location>
        <begin position="139"/>
        <end position="149"/>
    </location>
</feature>
<evidence type="ECO:0000313" key="3">
    <source>
        <dbReference type="Proteomes" id="UP000015100"/>
    </source>
</evidence>
<proteinExistence type="predicted"/>
<feature type="compositionally biased region" description="Polar residues" evidence="1">
    <location>
        <begin position="125"/>
        <end position="138"/>
    </location>
</feature>
<evidence type="ECO:0000313" key="2">
    <source>
        <dbReference type="EMBL" id="EPS36606.1"/>
    </source>
</evidence>
<gene>
    <name evidence="2" type="ORF">H072_9852</name>
</gene>
<keyword evidence="3" id="KW-1185">Reference proteome</keyword>
<evidence type="ECO:0000256" key="1">
    <source>
        <dbReference type="SAM" id="MobiDB-lite"/>
    </source>
</evidence>
<dbReference type="Proteomes" id="UP000015100">
    <property type="component" value="Unassembled WGS sequence"/>
</dbReference>
<feature type="region of interest" description="Disordered" evidence="1">
    <location>
        <begin position="1"/>
        <end position="55"/>
    </location>
</feature>
<accession>S8A647</accession>
<protein>
    <submittedName>
        <fullName evidence="2">Uncharacterized protein</fullName>
    </submittedName>
</protein>
<reference evidence="2 3" key="1">
    <citation type="journal article" date="2013" name="PLoS Genet.">
        <title>Genomic mechanisms accounting for the adaptation to parasitism in nematode-trapping fungi.</title>
        <authorList>
            <person name="Meerupati T."/>
            <person name="Andersson K.M."/>
            <person name="Friman E."/>
            <person name="Kumar D."/>
            <person name="Tunlid A."/>
            <person name="Ahren D."/>
        </authorList>
    </citation>
    <scope>NUCLEOTIDE SEQUENCE [LARGE SCALE GENOMIC DNA]</scope>
    <source>
        <strain evidence="2 3">CBS 200.50</strain>
    </source>
</reference>
<dbReference type="AlphaFoldDB" id="S8A647"/>
<feature type="region of interest" description="Disordered" evidence="1">
    <location>
        <begin position="107"/>
        <end position="166"/>
    </location>
</feature>
<comment type="caution">
    <text evidence="2">The sequence shown here is derived from an EMBL/GenBank/DDBJ whole genome shotgun (WGS) entry which is preliminary data.</text>
</comment>
<reference evidence="3" key="2">
    <citation type="submission" date="2013-04" db="EMBL/GenBank/DDBJ databases">
        <title>Genomic mechanisms accounting for the adaptation to parasitism in nematode-trapping fungi.</title>
        <authorList>
            <person name="Ahren D.G."/>
        </authorList>
    </citation>
    <scope>NUCLEOTIDE SEQUENCE [LARGE SCALE GENOMIC DNA]</scope>
    <source>
        <strain evidence="3">CBS 200.50</strain>
    </source>
</reference>
<sequence>MQYPDKPVFVGPGRRLADGTSSRTASSSFESNETSKSMAAPFSKADSPTDGNVPPQNLYQSCYAAGHARLGDTYGGLTVNFEQYRDTPQDLPPNVVELLKSMPSAVDANAPGRHRIPRAAVPTPSGATPPSSYSQSTTRPRQVPQPVVPMASSDLNLTPPGAKPRMMPQTKMVPGNITPPNMSPPSNVSGGGGYLTTMFKQLANVKKEDYTIDELKALQATYNSELLQEAQSQVRKIHDWKDLVSRLERVEGNRETSRTNQWYLECHRCVAGVYHLTGRAYLAKGFSEDETWAENWATALEKLELASDKMERAVQYLDDPEGKDRAEPLRVFILIHRAMVGVAELWKLKEGDAQAVLEARNRCPIVAESVKTTQIRIQELLELYPKLGPHPIFEQFTMVKEGYEGVRDFLWRGCE</sequence>
<dbReference type="EMBL" id="AQGS01000867">
    <property type="protein sequence ID" value="EPS36606.1"/>
    <property type="molecule type" value="Genomic_DNA"/>
</dbReference>
<organism evidence="2 3">
    <name type="scientific">Dactylellina haptotyla (strain CBS 200.50)</name>
    <name type="common">Nematode-trapping fungus</name>
    <name type="synonym">Monacrosporium haptotylum</name>
    <dbReference type="NCBI Taxonomy" id="1284197"/>
    <lineage>
        <taxon>Eukaryota</taxon>
        <taxon>Fungi</taxon>
        <taxon>Dikarya</taxon>
        <taxon>Ascomycota</taxon>
        <taxon>Pezizomycotina</taxon>
        <taxon>Orbiliomycetes</taxon>
        <taxon>Orbiliales</taxon>
        <taxon>Orbiliaceae</taxon>
        <taxon>Dactylellina</taxon>
    </lineage>
</organism>
<name>S8A647_DACHA</name>